<dbReference type="EMBL" id="CAJOBI010185920">
    <property type="protein sequence ID" value="CAF4943680.1"/>
    <property type="molecule type" value="Genomic_DNA"/>
</dbReference>
<proteinExistence type="predicted"/>
<evidence type="ECO:0000313" key="2">
    <source>
        <dbReference type="EMBL" id="CAF4705466.1"/>
    </source>
</evidence>
<feature type="non-terminal residue" evidence="3">
    <location>
        <position position="1"/>
    </location>
</feature>
<comment type="caution">
    <text evidence="3">The sequence shown here is derived from an EMBL/GenBank/DDBJ whole genome shotgun (WGS) entry which is preliminary data.</text>
</comment>
<dbReference type="EMBL" id="CAJOBI010125289">
    <property type="protein sequence ID" value="CAF4698154.1"/>
    <property type="molecule type" value="Genomic_DNA"/>
</dbReference>
<feature type="non-terminal residue" evidence="3">
    <location>
        <position position="64"/>
    </location>
</feature>
<dbReference type="EMBL" id="CAJOBJ010127287">
    <property type="protein sequence ID" value="CAF4705466.1"/>
    <property type="molecule type" value="Genomic_DNA"/>
</dbReference>
<protein>
    <submittedName>
        <fullName evidence="3">Uncharacterized protein</fullName>
    </submittedName>
</protein>
<reference evidence="3" key="1">
    <citation type="submission" date="2021-02" db="EMBL/GenBank/DDBJ databases">
        <authorList>
            <person name="Nowell W R."/>
        </authorList>
    </citation>
    <scope>NUCLEOTIDE SEQUENCE</scope>
</reference>
<dbReference type="Proteomes" id="UP000681720">
    <property type="component" value="Unassembled WGS sequence"/>
</dbReference>
<sequence>PLLPLPSRSLSHIETNQPVTSSAYHLLDNNNERRLIVRCGTTITNYHISKLFDLVPNMEECSGL</sequence>
<evidence type="ECO:0000313" key="3">
    <source>
        <dbReference type="EMBL" id="CAF4943680.1"/>
    </source>
</evidence>
<organism evidence="3 4">
    <name type="scientific">Rotaria magnacalcarata</name>
    <dbReference type="NCBI Taxonomy" id="392030"/>
    <lineage>
        <taxon>Eukaryota</taxon>
        <taxon>Metazoa</taxon>
        <taxon>Spiralia</taxon>
        <taxon>Gnathifera</taxon>
        <taxon>Rotifera</taxon>
        <taxon>Eurotatoria</taxon>
        <taxon>Bdelloidea</taxon>
        <taxon>Philodinida</taxon>
        <taxon>Philodinidae</taxon>
        <taxon>Rotaria</taxon>
    </lineage>
</organism>
<accession>A0A8S3CT16</accession>
<gene>
    <name evidence="2" type="ORF">GIL414_LOCUS43236</name>
    <name evidence="1" type="ORF">SMN809_LOCUS42946</name>
    <name evidence="3" type="ORF">SMN809_LOCUS53775</name>
</gene>
<evidence type="ECO:0000313" key="1">
    <source>
        <dbReference type="EMBL" id="CAF4698154.1"/>
    </source>
</evidence>
<name>A0A8S3CT16_9BILA</name>
<dbReference type="AlphaFoldDB" id="A0A8S3CT16"/>
<dbReference type="Proteomes" id="UP000676336">
    <property type="component" value="Unassembled WGS sequence"/>
</dbReference>
<evidence type="ECO:0000313" key="4">
    <source>
        <dbReference type="Proteomes" id="UP000676336"/>
    </source>
</evidence>